<name>A0A936YW17_9BURK</name>
<dbReference type="Proteomes" id="UP000599109">
    <property type="component" value="Unassembled WGS sequence"/>
</dbReference>
<keyword evidence="3" id="KW-1185">Reference proteome</keyword>
<dbReference type="RefSeq" id="WP_201673129.1">
    <property type="nucleotide sequence ID" value="NZ_JAEQNE010000001.1"/>
</dbReference>
<evidence type="ECO:0000313" key="3">
    <source>
        <dbReference type="Proteomes" id="UP000599109"/>
    </source>
</evidence>
<feature type="region of interest" description="Disordered" evidence="1">
    <location>
        <begin position="44"/>
        <end position="73"/>
    </location>
</feature>
<accession>A0A936YW17</accession>
<sequence>MIQIKFTKFGAHSAFGGFAPGDTMRAPDALARHLVEEAQVAEYVQPKAPAPAPQPAEAPAPAPTPTPRKVRSK</sequence>
<reference evidence="2 3" key="1">
    <citation type="journal article" date="2017" name="Int. J. Syst. Evol. Microbiol.">
        <title>Ramlibacter monticola sp. nov., isolated from forest soil.</title>
        <authorList>
            <person name="Chaudhary D.K."/>
            <person name="Kim J."/>
        </authorList>
    </citation>
    <scope>NUCLEOTIDE SEQUENCE [LARGE SCALE GENOMIC DNA]</scope>
    <source>
        <strain evidence="2 3">KACC 19175</strain>
    </source>
</reference>
<comment type="caution">
    <text evidence="2">The sequence shown here is derived from an EMBL/GenBank/DDBJ whole genome shotgun (WGS) entry which is preliminary data.</text>
</comment>
<protein>
    <submittedName>
        <fullName evidence="2">Uncharacterized protein</fullName>
    </submittedName>
</protein>
<evidence type="ECO:0000313" key="2">
    <source>
        <dbReference type="EMBL" id="MBL0390534.1"/>
    </source>
</evidence>
<gene>
    <name evidence="2" type="ORF">JJ685_05200</name>
</gene>
<evidence type="ECO:0000256" key="1">
    <source>
        <dbReference type="SAM" id="MobiDB-lite"/>
    </source>
</evidence>
<dbReference type="EMBL" id="JAEQNE010000001">
    <property type="protein sequence ID" value="MBL0390534.1"/>
    <property type="molecule type" value="Genomic_DNA"/>
</dbReference>
<feature type="compositionally biased region" description="Pro residues" evidence="1">
    <location>
        <begin position="48"/>
        <end position="66"/>
    </location>
</feature>
<organism evidence="2 3">
    <name type="scientific">Ramlibacter monticola</name>
    <dbReference type="NCBI Taxonomy" id="1926872"/>
    <lineage>
        <taxon>Bacteria</taxon>
        <taxon>Pseudomonadati</taxon>
        <taxon>Pseudomonadota</taxon>
        <taxon>Betaproteobacteria</taxon>
        <taxon>Burkholderiales</taxon>
        <taxon>Comamonadaceae</taxon>
        <taxon>Ramlibacter</taxon>
    </lineage>
</organism>
<proteinExistence type="predicted"/>
<dbReference type="AlphaFoldDB" id="A0A936YW17"/>